<dbReference type="GO" id="GO:0051015">
    <property type="term" value="F:actin filament binding"/>
    <property type="evidence" value="ECO:0007669"/>
    <property type="project" value="TreeGrafter"/>
</dbReference>
<evidence type="ECO:0000256" key="2">
    <source>
        <dbReference type="ARBA" id="ARBA00022692"/>
    </source>
</evidence>
<keyword evidence="4 9" id="KW-1133">Transmembrane helix</keyword>
<dbReference type="InterPro" id="IPR005821">
    <property type="entry name" value="Ion_trans_dom"/>
</dbReference>
<feature type="domain" description="Ion transport" evidence="10">
    <location>
        <begin position="499"/>
        <end position="700"/>
    </location>
</feature>
<feature type="transmembrane region" description="Helical" evidence="9">
    <location>
        <begin position="426"/>
        <end position="445"/>
    </location>
</feature>
<dbReference type="OMA" id="IGNEMRY"/>
<sequence length="914" mass="102102">MADLVGRTISASPGNASGRAGSMPPRVARSGQPTARSRTGLAASSNVGHRVSSLYDMVEEAMMNMPAPNSGSEPRLAELNRLREMMNTTWDSIREWLAAHPSESERSLAATHQGQFLTTALHMVCKLMDPPVDIIESLIECAPETATWPDSNGWLPLTHACANGASCKVLQVLVDAYPEGKTVQDKRHRTPLHFAFFRKDAKEDSTLDGAITNKGINNQDGEVGNSMTEIVRLLSDSGAAELQDEGGMVRRRELLFVSFRFILMFGPRGHIQMSCPAKLPMHYAAAYGTTREVLEILVERYPGSVSQRENKGRNPLHLAMVNAHRHSSPKVVGFLLEGDSTDIIDAHDDDRHLPIHLLAMASKFPEEKVMERKNASDCLKLYLNAKPKASADFLTAIQTLPEWLRDIAVISDHIQDILNHKIVQRLPTMILILDFAFLMFGIVLFELTTGQAIDKFFDPNCYDSEQIEGFDNGDKDGGVCNHDGPNKSAIIVILIGGTYFLLRELIQVISLVALGNVSSWVWDMENWLDVMLIFLMFYFSAVMLSMTPLLSPDAFRNGTAITKGIMWMGVISYLKSVQVEFSVFVSGVTYVVQSLAAFLMALGVILLMFAQMFYIVYAETDECACGEEFPDANPYPHCNIQLSLLKVYTMMMGEIGNEMRYSTVPVAEFFYVAFVFLVVILLGNVLIAIVTDSYAVVKNERSAMVFWSNRLDFVAEIDAIKNIGRFFKKCCGKGDGAEGAPMRVQETPNGDPIPLDSENDYMPKYRAAWASIMDLFDANLYETYDVRPLSFEFWCYVLVRIAAILFVIPVWLAVGLCTAGWFWPPQVREFLFQQKKATISRADMAEQVTAQINDLKSEIKKLRVEMKTEMSSDRKEFAFVKAEVEAVQAEVMADLLQVKEIMVTLLDMTRDNIG</sequence>
<evidence type="ECO:0000313" key="11">
    <source>
        <dbReference type="EMBL" id="EJK46236.1"/>
    </source>
</evidence>
<evidence type="ECO:0000256" key="3">
    <source>
        <dbReference type="ARBA" id="ARBA00022737"/>
    </source>
</evidence>
<dbReference type="Gene3D" id="1.25.40.20">
    <property type="entry name" value="Ankyrin repeat-containing domain"/>
    <property type="match status" value="2"/>
</dbReference>
<feature type="region of interest" description="Disordered" evidence="8">
    <location>
        <begin position="1"/>
        <end position="45"/>
    </location>
</feature>
<dbReference type="InterPro" id="IPR052420">
    <property type="entry name" value="Espin/Espin-like"/>
</dbReference>
<feature type="compositionally biased region" description="Polar residues" evidence="8">
    <location>
        <begin position="31"/>
        <end position="45"/>
    </location>
</feature>
<dbReference type="InterPro" id="IPR036770">
    <property type="entry name" value="Ankyrin_rpt-contain_sf"/>
</dbReference>
<feature type="transmembrane region" description="Helical" evidence="9">
    <location>
        <begin position="565"/>
        <end position="588"/>
    </location>
</feature>
<dbReference type="GO" id="GO:0051017">
    <property type="term" value="P:actin filament bundle assembly"/>
    <property type="evidence" value="ECO:0007669"/>
    <property type="project" value="TreeGrafter"/>
</dbReference>
<keyword evidence="3" id="KW-0677">Repeat</keyword>
<evidence type="ECO:0000256" key="6">
    <source>
        <dbReference type="ARBA" id="ARBA00023136"/>
    </source>
</evidence>
<evidence type="ECO:0000256" key="1">
    <source>
        <dbReference type="ARBA" id="ARBA00004141"/>
    </source>
</evidence>
<evidence type="ECO:0000313" key="12">
    <source>
        <dbReference type="Proteomes" id="UP000266841"/>
    </source>
</evidence>
<dbReference type="SMART" id="SM00248">
    <property type="entry name" value="ANK"/>
    <property type="match status" value="4"/>
</dbReference>
<comment type="subcellular location">
    <subcellularLocation>
        <location evidence="1">Membrane</location>
        <topology evidence="1">Multi-pass membrane protein</topology>
    </subcellularLocation>
</comment>
<feature type="coiled-coil region" evidence="7">
    <location>
        <begin position="845"/>
        <end position="872"/>
    </location>
</feature>
<proteinExistence type="predicted"/>
<dbReference type="PANTHER" id="PTHR24153">
    <property type="entry name" value="ESPIN"/>
    <property type="match status" value="1"/>
</dbReference>
<keyword evidence="7" id="KW-0175">Coiled coil</keyword>
<dbReference type="SUPFAM" id="SSF48403">
    <property type="entry name" value="Ankyrin repeat"/>
    <property type="match status" value="1"/>
</dbReference>
<organism evidence="11 12">
    <name type="scientific">Thalassiosira oceanica</name>
    <name type="common">Marine diatom</name>
    <dbReference type="NCBI Taxonomy" id="159749"/>
    <lineage>
        <taxon>Eukaryota</taxon>
        <taxon>Sar</taxon>
        <taxon>Stramenopiles</taxon>
        <taxon>Ochrophyta</taxon>
        <taxon>Bacillariophyta</taxon>
        <taxon>Coscinodiscophyceae</taxon>
        <taxon>Thalassiosirophycidae</taxon>
        <taxon>Thalassiosirales</taxon>
        <taxon>Thalassiosiraceae</taxon>
        <taxon>Thalassiosira</taxon>
    </lineage>
</organism>
<gene>
    <name evidence="11" type="ORF">THAOC_35103</name>
</gene>
<dbReference type="Gene3D" id="1.10.287.70">
    <property type="match status" value="1"/>
</dbReference>
<dbReference type="GO" id="GO:0005737">
    <property type="term" value="C:cytoplasm"/>
    <property type="evidence" value="ECO:0007669"/>
    <property type="project" value="TreeGrafter"/>
</dbReference>
<dbReference type="InterPro" id="IPR002110">
    <property type="entry name" value="Ankyrin_rpt"/>
</dbReference>
<accession>K0RB29</accession>
<evidence type="ECO:0000256" key="8">
    <source>
        <dbReference type="SAM" id="MobiDB-lite"/>
    </source>
</evidence>
<dbReference type="OrthoDB" id="39446at2759"/>
<evidence type="ECO:0000256" key="5">
    <source>
        <dbReference type="ARBA" id="ARBA00023043"/>
    </source>
</evidence>
<dbReference type="EMBL" id="AGNL01047880">
    <property type="protein sequence ID" value="EJK46236.1"/>
    <property type="molecule type" value="Genomic_DNA"/>
</dbReference>
<reference evidence="11 12" key="1">
    <citation type="journal article" date="2012" name="Genome Biol.">
        <title>Genome and low-iron response of an oceanic diatom adapted to chronic iron limitation.</title>
        <authorList>
            <person name="Lommer M."/>
            <person name="Specht M."/>
            <person name="Roy A.S."/>
            <person name="Kraemer L."/>
            <person name="Andreson R."/>
            <person name="Gutowska M.A."/>
            <person name="Wolf J."/>
            <person name="Bergner S.V."/>
            <person name="Schilhabel M.B."/>
            <person name="Klostermeier U.C."/>
            <person name="Beiko R.G."/>
            <person name="Rosenstiel P."/>
            <person name="Hippler M."/>
            <person name="Laroche J."/>
        </authorList>
    </citation>
    <scope>NUCLEOTIDE SEQUENCE [LARGE SCALE GENOMIC DNA]</scope>
    <source>
        <strain evidence="11 12">CCMP1005</strain>
    </source>
</reference>
<keyword evidence="12" id="KW-1185">Reference proteome</keyword>
<keyword evidence="6 9" id="KW-0472">Membrane</keyword>
<keyword evidence="2 9" id="KW-0812">Transmembrane</keyword>
<protein>
    <recommendedName>
        <fullName evidence="10">Ion transport domain-containing protein</fullName>
    </recommendedName>
</protein>
<evidence type="ECO:0000256" key="4">
    <source>
        <dbReference type="ARBA" id="ARBA00022989"/>
    </source>
</evidence>
<feature type="transmembrane region" description="Helical" evidence="9">
    <location>
        <begin position="595"/>
        <end position="617"/>
    </location>
</feature>
<dbReference type="PANTHER" id="PTHR24153:SF8">
    <property type="entry name" value="FORKED, ISOFORM F"/>
    <property type="match status" value="1"/>
</dbReference>
<evidence type="ECO:0000256" key="9">
    <source>
        <dbReference type="SAM" id="Phobius"/>
    </source>
</evidence>
<evidence type="ECO:0000256" key="7">
    <source>
        <dbReference type="SAM" id="Coils"/>
    </source>
</evidence>
<dbReference type="GO" id="GO:0016020">
    <property type="term" value="C:membrane"/>
    <property type="evidence" value="ECO:0007669"/>
    <property type="project" value="UniProtKB-SubCell"/>
</dbReference>
<name>K0RB29_THAOC</name>
<dbReference type="eggNOG" id="KOG0510">
    <property type="taxonomic scope" value="Eukaryota"/>
</dbReference>
<feature type="transmembrane region" description="Helical" evidence="9">
    <location>
        <begin position="797"/>
        <end position="823"/>
    </location>
</feature>
<evidence type="ECO:0000259" key="10">
    <source>
        <dbReference type="Pfam" id="PF00520"/>
    </source>
</evidence>
<feature type="transmembrane region" description="Helical" evidence="9">
    <location>
        <begin position="489"/>
        <end position="514"/>
    </location>
</feature>
<feature type="transmembrane region" description="Helical" evidence="9">
    <location>
        <begin position="669"/>
        <end position="691"/>
    </location>
</feature>
<dbReference type="Proteomes" id="UP000266841">
    <property type="component" value="Unassembled WGS sequence"/>
</dbReference>
<keyword evidence="5" id="KW-0040">ANK repeat</keyword>
<dbReference type="AlphaFoldDB" id="K0RB29"/>
<feature type="transmembrane region" description="Helical" evidence="9">
    <location>
        <begin position="526"/>
        <end position="545"/>
    </location>
</feature>
<dbReference type="GO" id="GO:0005216">
    <property type="term" value="F:monoatomic ion channel activity"/>
    <property type="evidence" value="ECO:0007669"/>
    <property type="project" value="InterPro"/>
</dbReference>
<comment type="caution">
    <text evidence="11">The sequence shown here is derived from an EMBL/GenBank/DDBJ whole genome shotgun (WGS) entry which is preliminary data.</text>
</comment>
<dbReference type="Pfam" id="PF00520">
    <property type="entry name" value="Ion_trans"/>
    <property type="match status" value="1"/>
</dbReference>